<dbReference type="InterPro" id="IPR036034">
    <property type="entry name" value="PDZ_sf"/>
</dbReference>
<reference evidence="2 3" key="1">
    <citation type="submission" date="2020-08" db="EMBL/GenBank/DDBJ databases">
        <title>Bridging the membrane lipid divide: bacteria of the FCB group superphylum have the potential to synthesize archaeal ether lipids.</title>
        <authorList>
            <person name="Villanueva L."/>
            <person name="Von Meijenfeldt F.A.B."/>
            <person name="Westbye A.B."/>
            <person name="Yadav S."/>
            <person name="Hopmans E.C."/>
            <person name="Dutilh B.E."/>
            <person name="Sinninghe Damste J.S."/>
        </authorList>
    </citation>
    <scope>NUCLEOTIDE SEQUENCE [LARGE SCALE GENOMIC DNA]</scope>
    <source>
        <strain evidence="2">NIOZ-UU81</strain>
    </source>
</reference>
<dbReference type="PROSITE" id="PS50106">
    <property type="entry name" value="PDZ"/>
    <property type="match status" value="1"/>
</dbReference>
<dbReference type="InterPro" id="IPR041489">
    <property type="entry name" value="PDZ_6"/>
</dbReference>
<evidence type="ECO:0000313" key="3">
    <source>
        <dbReference type="Proteomes" id="UP000599024"/>
    </source>
</evidence>
<dbReference type="Pfam" id="PF17820">
    <property type="entry name" value="PDZ_6"/>
    <property type="match status" value="1"/>
</dbReference>
<evidence type="ECO:0000259" key="1">
    <source>
        <dbReference type="PROSITE" id="PS50106"/>
    </source>
</evidence>
<proteinExistence type="predicted"/>
<name>A0A8J6N5L3_9BACT</name>
<gene>
    <name evidence="2" type="ORF">H8E79_02350</name>
</gene>
<dbReference type="EMBL" id="JACNLK010000025">
    <property type="protein sequence ID" value="MBC8207993.1"/>
    <property type="molecule type" value="Genomic_DNA"/>
</dbReference>
<dbReference type="Gene3D" id="2.30.42.10">
    <property type="match status" value="1"/>
</dbReference>
<accession>A0A8J6N5L3</accession>
<protein>
    <submittedName>
        <fullName evidence="2">PDZ domain-containing protein</fullName>
    </submittedName>
</protein>
<evidence type="ECO:0000313" key="2">
    <source>
        <dbReference type="EMBL" id="MBC8207993.1"/>
    </source>
</evidence>
<comment type="caution">
    <text evidence="2">The sequence shown here is derived from an EMBL/GenBank/DDBJ whole genome shotgun (WGS) entry which is preliminary data.</text>
</comment>
<dbReference type="SUPFAM" id="SSF50156">
    <property type="entry name" value="PDZ domain-like"/>
    <property type="match status" value="1"/>
</dbReference>
<organism evidence="2 3">
    <name type="scientific">Candidatus Desulfatifera sulfidica</name>
    <dbReference type="NCBI Taxonomy" id="2841691"/>
    <lineage>
        <taxon>Bacteria</taxon>
        <taxon>Pseudomonadati</taxon>
        <taxon>Thermodesulfobacteriota</taxon>
        <taxon>Desulfobulbia</taxon>
        <taxon>Desulfobulbales</taxon>
        <taxon>Desulfobulbaceae</taxon>
        <taxon>Candidatus Desulfatifera</taxon>
    </lineage>
</organism>
<dbReference type="InterPro" id="IPR001478">
    <property type="entry name" value="PDZ"/>
</dbReference>
<feature type="non-terminal residue" evidence="2">
    <location>
        <position position="1"/>
    </location>
</feature>
<feature type="domain" description="PDZ" evidence="1">
    <location>
        <begin position="1"/>
        <end position="61"/>
    </location>
</feature>
<sequence length="81" mass="8945">GAGLIIRELSPQGKAKEAGVKEGEIILAIDNYPVRDMNDLRIAMLDARVGERLQITLQMKNGKPVERIVELSSLETIKPHP</sequence>
<dbReference type="Proteomes" id="UP000599024">
    <property type="component" value="Unassembled WGS sequence"/>
</dbReference>
<dbReference type="AlphaFoldDB" id="A0A8J6N5L3"/>